<dbReference type="RefSeq" id="WP_307355705.1">
    <property type="nucleotide sequence ID" value="NZ_BAAACJ010000001.1"/>
</dbReference>
<evidence type="ECO:0000313" key="3">
    <source>
        <dbReference type="Proteomes" id="UP001224418"/>
    </source>
</evidence>
<feature type="coiled-coil region" evidence="1">
    <location>
        <begin position="135"/>
        <end position="162"/>
    </location>
</feature>
<dbReference type="EMBL" id="JAUSWN010000011">
    <property type="protein sequence ID" value="MDQ0479749.1"/>
    <property type="molecule type" value="Genomic_DNA"/>
</dbReference>
<evidence type="ECO:0000313" key="2">
    <source>
        <dbReference type="EMBL" id="MDQ0479749.1"/>
    </source>
</evidence>
<protein>
    <recommendedName>
        <fullName evidence="4">Stage 0 sporulation protein A homolog</fullName>
    </recommendedName>
</protein>
<dbReference type="Proteomes" id="UP001224418">
    <property type="component" value="Unassembled WGS sequence"/>
</dbReference>
<dbReference type="SUPFAM" id="SSF52172">
    <property type="entry name" value="CheY-like"/>
    <property type="match status" value="1"/>
</dbReference>
<accession>A0ABU0JRN7</accession>
<proteinExistence type="predicted"/>
<sequence>MYNIGLIDDEYEQLKRYQKRFKSINKDIVISSVEGCHTCEDVVQWILNNRIECLLVDYKLVNKFSFTGAELINCINNKIGDLPCVILTSHKEDAEDEKLVLKLLIFDKELIGKERTSSELQEFIAMIIHAIEVFRKRFQLKKERYEALLQKAQKDVLNFKEKEQLEDLFKALRSYDIIDDVSVVSINKQVEDKVDNLINKIDELLNK</sequence>
<organism evidence="2 3">
    <name type="scientific">Hathewaya limosa</name>
    <name type="common">Clostridium limosum</name>
    <dbReference type="NCBI Taxonomy" id="1536"/>
    <lineage>
        <taxon>Bacteria</taxon>
        <taxon>Bacillati</taxon>
        <taxon>Bacillota</taxon>
        <taxon>Clostridia</taxon>
        <taxon>Eubacteriales</taxon>
        <taxon>Clostridiaceae</taxon>
        <taxon>Hathewaya</taxon>
    </lineage>
</organism>
<keyword evidence="3" id="KW-1185">Reference proteome</keyword>
<reference evidence="2 3" key="1">
    <citation type="submission" date="2023-07" db="EMBL/GenBank/DDBJ databases">
        <title>Genomic Encyclopedia of Type Strains, Phase IV (KMG-IV): sequencing the most valuable type-strain genomes for metagenomic binning, comparative biology and taxonomic classification.</title>
        <authorList>
            <person name="Goeker M."/>
        </authorList>
    </citation>
    <scope>NUCLEOTIDE SEQUENCE [LARGE SCALE GENOMIC DNA]</scope>
    <source>
        <strain evidence="2 3">DSM 1400</strain>
    </source>
</reference>
<keyword evidence="1" id="KW-0175">Coiled coil</keyword>
<evidence type="ECO:0008006" key="4">
    <source>
        <dbReference type="Google" id="ProtNLM"/>
    </source>
</evidence>
<gene>
    <name evidence="2" type="ORF">QOZ93_001491</name>
</gene>
<evidence type="ECO:0000256" key="1">
    <source>
        <dbReference type="SAM" id="Coils"/>
    </source>
</evidence>
<comment type="caution">
    <text evidence="2">The sequence shown here is derived from an EMBL/GenBank/DDBJ whole genome shotgun (WGS) entry which is preliminary data.</text>
</comment>
<name>A0ABU0JRN7_HATLI</name>
<dbReference type="Gene3D" id="3.40.50.2300">
    <property type="match status" value="1"/>
</dbReference>
<dbReference type="InterPro" id="IPR011006">
    <property type="entry name" value="CheY-like_superfamily"/>
</dbReference>